<dbReference type="EMBL" id="FN654863">
    <property type="protein sequence ID" value="CBY36893.1"/>
    <property type="molecule type" value="Genomic_DNA"/>
</dbReference>
<protein>
    <submittedName>
        <fullName evidence="2">Uncharacterized protein</fullName>
    </submittedName>
</protein>
<reference evidence="2" key="1">
    <citation type="journal article" date="2010" name="Science">
        <title>Plasticity of animal genome architecture unmasked by rapid evolution of a pelagic tunicate.</title>
        <authorList>
            <person name="Denoeud F."/>
            <person name="Henriet S."/>
            <person name="Mungpakdee S."/>
            <person name="Aury J.M."/>
            <person name="Da Silva C."/>
            <person name="Brinkmann H."/>
            <person name="Mikhaleva J."/>
            <person name="Olsen L.C."/>
            <person name="Jubin C."/>
            <person name="Canestro C."/>
            <person name="Bouquet J.M."/>
            <person name="Danks G."/>
            <person name="Poulain J."/>
            <person name="Campsteijn C."/>
            <person name="Adamski M."/>
            <person name="Cross I."/>
            <person name="Yadetie F."/>
            <person name="Muffato M."/>
            <person name="Louis A."/>
            <person name="Butcher S."/>
            <person name="Tsagkogeorga G."/>
            <person name="Konrad A."/>
            <person name="Singh S."/>
            <person name="Jensen M.F."/>
            <person name="Cong E.H."/>
            <person name="Eikeseth-Otteraa H."/>
            <person name="Noel B."/>
            <person name="Anthouard V."/>
            <person name="Porcel B.M."/>
            <person name="Kachouri-Lafond R."/>
            <person name="Nishino A."/>
            <person name="Ugolini M."/>
            <person name="Chourrout P."/>
            <person name="Nishida H."/>
            <person name="Aasland R."/>
            <person name="Huzurbazar S."/>
            <person name="Westhof E."/>
            <person name="Delsuc F."/>
            <person name="Lehrach H."/>
            <person name="Reinhardt R."/>
            <person name="Weissenbach J."/>
            <person name="Roy S.W."/>
            <person name="Artiguenave F."/>
            <person name="Postlethwait J.H."/>
            <person name="Manak J.R."/>
            <person name="Thompson E.M."/>
            <person name="Jaillon O."/>
            <person name="Du Pasquier L."/>
            <person name="Boudinot P."/>
            <person name="Liberles D.A."/>
            <person name="Volff J.N."/>
            <person name="Philippe H."/>
            <person name="Lenhard B."/>
            <person name="Roest Crollius H."/>
            <person name="Wincker P."/>
            <person name="Chourrout D."/>
        </authorList>
    </citation>
    <scope>NUCLEOTIDE SEQUENCE [LARGE SCALE GENOMIC DNA]</scope>
</reference>
<gene>
    <name evidence="2" type="ORF">GSOID_T00029941001</name>
</gene>
<organism evidence="2">
    <name type="scientific">Oikopleura dioica</name>
    <name type="common">Tunicate</name>
    <dbReference type="NCBI Taxonomy" id="34765"/>
    <lineage>
        <taxon>Eukaryota</taxon>
        <taxon>Metazoa</taxon>
        <taxon>Chordata</taxon>
        <taxon>Tunicata</taxon>
        <taxon>Appendicularia</taxon>
        <taxon>Copelata</taxon>
        <taxon>Oikopleuridae</taxon>
        <taxon>Oikopleura</taxon>
    </lineage>
</organism>
<dbReference type="Proteomes" id="UP000011014">
    <property type="component" value="Unassembled WGS sequence"/>
</dbReference>
<accession>E4YN39</accession>
<feature type="region of interest" description="Disordered" evidence="1">
    <location>
        <begin position="31"/>
        <end position="52"/>
    </location>
</feature>
<sequence length="80" mass="9181">MTKVSISEFLNTDDAPALYHDDDELELSRHEFREEEQLSTIPAEEGVNGYRSPSVESGLSSIYSLLNEVDNDYYRYLNDS</sequence>
<evidence type="ECO:0000313" key="2">
    <source>
        <dbReference type="EMBL" id="CBY36893.1"/>
    </source>
</evidence>
<evidence type="ECO:0000256" key="1">
    <source>
        <dbReference type="SAM" id="MobiDB-lite"/>
    </source>
</evidence>
<dbReference type="AlphaFoldDB" id="E4YN39"/>
<proteinExistence type="predicted"/>
<name>E4YN39_OIKDI</name>